<dbReference type="AlphaFoldDB" id="A0A1G2D006"/>
<dbReference type="EMBL" id="MHLI01000004">
    <property type="protein sequence ID" value="OGZ06250.1"/>
    <property type="molecule type" value="Genomic_DNA"/>
</dbReference>
<feature type="compositionally biased region" description="Basic and acidic residues" evidence="1">
    <location>
        <begin position="100"/>
        <end position="121"/>
    </location>
</feature>
<proteinExistence type="predicted"/>
<evidence type="ECO:0000256" key="2">
    <source>
        <dbReference type="SAM" id="SignalP"/>
    </source>
</evidence>
<protein>
    <recommendedName>
        <fullName evidence="5">DUF5667 domain-containing protein</fullName>
    </recommendedName>
</protein>
<feature type="signal peptide" evidence="2">
    <location>
        <begin position="1"/>
        <end position="24"/>
    </location>
</feature>
<evidence type="ECO:0000313" key="4">
    <source>
        <dbReference type="Proteomes" id="UP000177122"/>
    </source>
</evidence>
<feature type="compositionally biased region" description="Basic and acidic residues" evidence="1">
    <location>
        <begin position="81"/>
        <end position="91"/>
    </location>
</feature>
<reference evidence="3 4" key="1">
    <citation type="journal article" date="2016" name="Nat. Commun.">
        <title>Thousands of microbial genomes shed light on interconnected biogeochemical processes in an aquifer system.</title>
        <authorList>
            <person name="Anantharaman K."/>
            <person name="Brown C.T."/>
            <person name="Hug L.A."/>
            <person name="Sharon I."/>
            <person name="Castelle C.J."/>
            <person name="Probst A.J."/>
            <person name="Thomas B.C."/>
            <person name="Singh A."/>
            <person name="Wilkins M.J."/>
            <person name="Karaoz U."/>
            <person name="Brodie E.L."/>
            <person name="Williams K.H."/>
            <person name="Hubbard S.S."/>
            <person name="Banfield J.F."/>
        </authorList>
    </citation>
    <scope>NUCLEOTIDE SEQUENCE [LARGE SCALE GENOMIC DNA]</scope>
</reference>
<sequence length="260" mass="28000">MKTTQLISFSVLGLLLCTPLSALAQQSEEATVAPVMMRNNLPRVMPLPPRGATTTRSQPLGTPATKERMVASGTRSLPPQIKREMEERDRLIGSGTPPLGERKERIDERRQEMNDRKEERRSEILKRMARQMIGRMNAAIERIEKLADRVDSRIAKLIEKGVDTTSATANVAITRTKITEARAAVAKAEASILGAATQADAMTGSTTPSDAGKPVREALEEARIAVVAAHKALVVAIVSLKANVKIEGVAATSTASSTVN</sequence>
<keyword evidence="2" id="KW-0732">Signal</keyword>
<organism evidence="3 4">
    <name type="scientific">Candidatus Lloydbacteria bacterium RIFCSPHIGHO2_01_FULL_49_22</name>
    <dbReference type="NCBI Taxonomy" id="1798658"/>
    <lineage>
        <taxon>Bacteria</taxon>
        <taxon>Candidatus Lloydiibacteriota</taxon>
    </lineage>
</organism>
<gene>
    <name evidence="3" type="ORF">A2845_00385</name>
</gene>
<feature type="chain" id="PRO_5009582447" description="DUF5667 domain-containing protein" evidence="2">
    <location>
        <begin position="25"/>
        <end position="260"/>
    </location>
</feature>
<name>A0A1G2D006_9BACT</name>
<evidence type="ECO:0008006" key="5">
    <source>
        <dbReference type="Google" id="ProtNLM"/>
    </source>
</evidence>
<feature type="region of interest" description="Disordered" evidence="1">
    <location>
        <begin position="43"/>
        <end position="121"/>
    </location>
</feature>
<accession>A0A1G2D006</accession>
<evidence type="ECO:0000313" key="3">
    <source>
        <dbReference type="EMBL" id="OGZ06250.1"/>
    </source>
</evidence>
<dbReference type="Proteomes" id="UP000177122">
    <property type="component" value="Unassembled WGS sequence"/>
</dbReference>
<comment type="caution">
    <text evidence="3">The sequence shown here is derived from an EMBL/GenBank/DDBJ whole genome shotgun (WGS) entry which is preliminary data.</text>
</comment>
<evidence type="ECO:0000256" key="1">
    <source>
        <dbReference type="SAM" id="MobiDB-lite"/>
    </source>
</evidence>